<name>A0ABS7PYH2_9SPHN</name>
<protein>
    <submittedName>
        <fullName evidence="2">TorF family putative porin</fullName>
    </submittedName>
</protein>
<comment type="caution">
    <text evidence="2">The sequence shown here is derived from an EMBL/GenBank/DDBJ whole genome shotgun (WGS) entry which is preliminary data.</text>
</comment>
<dbReference type="Pfam" id="PF09694">
    <property type="entry name" value="Gcw_chp"/>
    <property type="match status" value="1"/>
</dbReference>
<accession>A0ABS7PYH2</accession>
<evidence type="ECO:0000313" key="3">
    <source>
        <dbReference type="Proteomes" id="UP000706039"/>
    </source>
</evidence>
<evidence type="ECO:0000313" key="2">
    <source>
        <dbReference type="EMBL" id="MBY8826356.1"/>
    </source>
</evidence>
<feature type="chain" id="PRO_5047173737" evidence="1">
    <location>
        <begin position="21"/>
        <end position="270"/>
    </location>
</feature>
<dbReference type="NCBIfam" id="TIGR02001">
    <property type="entry name" value="gcw_chp"/>
    <property type="match status" value="1"/>
</dbReference>
<evidence type="ECO:0000256" key="1">
    <source>
        <dbReference type="SAM" id="SignalP"/>
    </source>
</evidence>
<dbReference type="RefSeq" id="WP_222993929.1">
    <property type="nucleotide sequence ID" value="NZ_JAINVV010000016.1"/>
</dbReference>
<gene>
    <name evidence="2" type="ORF">K7G82_28895</name>
</gene>
<proteinExistence type="predicted"/>
<sequence>MKKYLVAACAMLLPAVPAAAQEEEKGPITVSGSVALVSDYRFRGVSQTDEEMAIQGGFTVAHESGLYAGTWASNLAGWGTFGGANMELDLYAGYKFPIGAATLDVGLTWYMYPGGLDTTDFAEPYVKLSTTAGPVSLLAGVAYAPAQKALGNVTNTPGSRAGDKEDNLYLWGDISGGIPGTPVTLKSHLGYSSGNPGLGPNGTSLAPTGKYWDWMLGADLALGPVTLGVAYIDTSISNADRAYILPNFANTKNGGNIGGAKVVGSITAAF</sequence>
<dbReference type="SUPFAM" id="SSF56935">
    <property type="entry name" value="Porins"/>
    <property type="match status" value="1"/>
</dbReference>
<feature type="signal peptide" evidence="1">
    <location>
        <begin position="1"/>
        <end position="20"/>
    </location>
</feature>
<reference evidence="2 3" key="1">
    <citation type="submission" date="2021-08" db="EMBL/GenBank/DDBJ databases">
        <authorList>
            <person name="Tuo L."/>
        </authorList>
    </citation>
    <scope>NUCLEOTIDE SEQUENCE [LARGE SCALE GENOMIC DNA]</scope>
    <source>
        <strain evidence="2 3">JCM 31229</strain>
    </source>
</reference>
<dbReference type="EMBL" id="JAINVV010000016">
    <property type="protein sequence ID" value="MBY8826356.1"/>
    <property type="molecule type" value="Genomic_DNA"/>
</dbReference>
<organism evidence="2 3">
    <name type="scientific">Sphingomonas colocasiae</name>
    <dbReference type="NCBI Taxonomy" id="1848973"/>
    <lineage>
        <taxon>Bacteria</taxon>
        <taxon>Pseudomonadati</taxon>
        <taxon>Pseudomonadota</taxon>
        <taxon>Alphaproteobacteria</taxon>
        <taxon>Sphingomonadales</taxon>
        <taxon>Sphingomonadaceae</taxon>
        <taxon>Sphingomonas</taxon>
    </lineage>
</organism>
<dbReference type="Proteomes" id="UP000706039">
    <property type="component" value="Unassembled WGS sequence"/>
</dbReference>
<keyword evidence="3" id="KW-1185">Reference proteome</keyword>
<dbReference type="InterPro" id="IPR010239">
    <property type="entry name" value="CHP02001"/>
</dbReference>
<keyword evidence="1" id="KW-0732">Signal</keyword>